<dbReference type="AlphaFoldDB" id="A0A1G2CJT6"/>
<dbReference type="SUPFAM" id="SSF81296">
    <property type="entry name" value="E set domains"/>
    <property type="match status" value="1"/>
</dbReference>
<proteinExistence type="predicted"/>
<dbReference type="STRING" id="1798652.A3A43_02940"/>
<dbReference type="Pfam" id="PF05345">
    <property type="entry name" value="He_PIG"/>
    <property type="match status" value="1"/>
</dbReference>
<reference evidence="2 3" key="1">
    <citation type="journal article" date="2016" name="Nat. Commun.">
        <title>Thousands of microbial genomes shed light on interconnected biogeochemical processes in an aquifer system.</title>
        <authorList>
            <person name="Anantharaman K."/>
            <person name="Brown C.T."/>
            <person name="Hug L.A."/>
            <person name="Sharon I."/>
            <person name="Castelle C.J."/>
            <person name="Probst A.J."/>
            <person name="Thomas B.C."/>
            <person name="Singh A."/>
            <person name="Wilkins M.J."/>
            <person name="Karaoz U."/>
            <person name="Brodie E.L."/>
            <person name="Williams K.H."/>
            <person name="Hubbard S.S."/>
            <person name="Banfield J.F."/>
        </authorList>
    </citation>
    <scope>NUCLEOTIDE SEQUENCE [LARGE SCALE GENOMIC DNA]</scope>
</reference>
<feature type="chain" id="PRO_5009582342" description="IPT/TIG domain-containing protein" evidence="1">
    <location>
        <begin position="29"/>
        <end position="559"/>
    </location>
</feature>
<dbReference type="InterPro" id="IPR014756">
    <property type="entry name" value="Ig_E-set"/>
</dbReference>
<feature type="signal peptide" evidence="1">
    <location>
        <begin position="1"/>
        <end position="28"/>
    </location>
</feature>
<accession>A0A1G2CJT6</accession>
<evidence type="ECO:0008006" key="4">
    <source>
        <dbReference type="Google" id="ProtNLM"/>
    </source>
</evidence>
<comment type="caution">
    <text evidence="2">The sequence shown here is derived from an EMBL/GenBank/DDBJ whole genome shotgun (WGS) entry which is preliminary data.</text>
</comment>
<evidence type="ECO:0000256" key="1">
    <source>
        <dbReference type="SAM" id="SignalP"/>
    </source>
</evidence>
<dbReference type="EMBL" id="MHLC01000022">
    <property type="protein sequence ID" value="OGZ01000.1"/>
    <property type="molecule type" value="Genomic_DNA"/>
</dbReference>
<sequence length="559" mass="59204">MAKNLLLIIAAAAALVIIPYSAGNNAYAAPAIIDEGDILQFPSMRITQISSGGLPAEIFAAATLAASVSCLRFPSESAVRGESAICPSPREVGYRIQITAETILLLKQRQAAAFSDFSVGDLINVYGFYNTDGSIRGLIVRNLSKPPERTFIQLDNTEVIGVAAGSPQTLIVIQRPEYPCYGFWNGAKTEAPCPLGVRSLDESAAGRSIAVPPLVRPQLDFVRKYEVRVTSKTIILDRNRGNIAFNSIAIGDKLNIYGSALDANAQVVEAEVIRDLSQPKIAREKQSIDGIITQINAGDGSFVIRTRDAKLVTVTSTLKTDIFVTIEGVLDEINNMITDVGSIRIRDKNEVEAIPIITTITPGSGSVGTQVTLGGFGFTPTQNHISFAGVTRAVQDLSSPDGKTLTFAIPATPCAPFASCAQVVLAPGSYPITVTNKNGTSNTANFQVMPLQFFMINTESLPQVVQGEKYEAALVAQGGAGTYVWSITAGNLPPGLTLTPAVCIMAPCRAPATISGFPTTPGTYPITVTLTSGAENTSKGFEIVVVQRINTVYEGALTP</sequence>
<keyword evidence="1" id="KW-0732">Signal</keyword>
<dbReference type="InterPro" id="IPR013783">
    <property type="entry name" value="Ig-like_fold"/>
</dbReference>
<protein>
    <recommendedName>
        <fullName evidence="4">IPT/TIG domain-containing protein</fullName>
    </recommendedName>
</protein>
<organism evidence="2 3">
    <name type="scientific">Candidatus Liptonbacteria bacterium RIFCSPLOWO2_01_FULL_56_20</name>
    <dbReference type="NCBI Taxonomy" id="1798652"/>
    <lineage>
        <taxon>Bacteria</taxon>
        <taxon>Candidatus Liptoniibacteriota</taxon>
    </lineage>
</organism>
<evidence type="ECO:0000313" key="3">
    <source>
        <dbReference type="Proteomes" id="UP000178495"/>
    </source>
</evidence>
<gene>
    <name evidence="2" type="ORF">A3A43_02940</name>
</gene>
<dbReference type="Proteomes" id="UP000178495">
    <property type="component" value="Unassembled WGS sequence"/>
</dbReference>
<dbReference type="Gene3D" id="2.60.40.10">
    <property type="entry name" value="Immunoglobulins"/>
    <property type="match status" value="2"/>
</dbReference>
<name>A0A1G2CJT6_9BACT</name>
<evidence type="ECO:0000313" key="2">
    <source>
        <dbReference type="EMBL" id="OGZ01000.1"/>
    </source>
</evidence>